<dbReference type="RefSeq" id="WP_126698046.1">
    <property type="nucleotide sequence ID" value="NZ_RWKW01000010.1"/>
</dbReference>
<dbReference type="GO" id="GO:0051536">
    <property type="term" value="F:iron-sulfur cluster binding"/>
    <property type="evidence" value="ECO:0007669"/>
    <property type="project" value="InterPro"/>
</dbReference>
<dbReference type="OrthoDB" id="573392at2"/>
<dbReference type="InterPro" id="IPR042204">
    <property type="entry name" value="2Fe-2S-bd_N"/>
</dbReference>
<protein>
    <submittedName>
        <fullName evidence="2">(2Fe-2S)-binding protein</fullName>
    </submittedName>
</protein>
<dbReference type="InterPro" id="IPR036010">
    <property type="entry name" value="2Fe-2S_ferredoxin-like_sf"/>
</dbReference>
<dbReference type="Gene3D" id="3.10.20.440">
    <property type="entry name" value="2Fe-2S iron-sulphur cluster binding domain, sarcosine oxidase, alpha subunit, N-terminal domain"/>
    <property type="match status" value="1"/>
</dbReference>
<dbReference type="EMBL" id="RWKW01000010">
    <property type="protein sequence ID" value="RST87773.1"/>
    <property type="molecule type" value="Genomic_DNA"/>
</dbReference>
<evidence type="ECO:0000256" key="1">
    <source>
        <dbReference type="ARBA" id="ARBA00023002"/>
    </source>
</evidence>
<dbReference type="GO" id="GO:0016491">
    <property type="term" value="F:oxidoreductase activity"/>
    <property type="evidence" value="ECO:0007669"/>
    <property type="project" value="UniProtKB-KW"/>
</dbReference>
<name>A0A429Z247_9HYPH</name>
<dbReference type="AlphaFoldDB" id="A0A429Z247"/>
<proteinExistence type="predicted"/>
<dbReference type="SUPFAM" id="SSF54292">
    <property type="entry name" value="2Fe-2S ferredoxin-like"/>
    <property type="match status" value="1"/>
</dbReference>
<organism evidence="2 3">
    <name type="scientific">Aquibium carbonis</name>
    <dbReference type="NCBI Taxonomy" id="2495581"/>
    <lineage>
        <taxon>Bacteria</taxon>
        <taxon>Pseudomonadati</taxon>
        <taxon>Pseudomonadota</taxon>
        <taxon>Alphaproteobacteria</taxon>
        <taxon>Hyphomicrobiales</taxon>
        <taxon>Phyllobacteriaceae</taxon>
        <taxon>Aquibium</taxon>
    </lineage>
</organism>
<sequence length="84" mass="8506">MKRGCFLWRGEPVAFGDGESIAIALTKAGMRDLSTGGDGGGSRYFCGIGACQNCLVVVDGAVVEACLTPASDGLDVAALGGRHE</sequence>
<keyword evidence="3" id="KW-1185">Reference proteome</keyword>
<dbReference type="Proteomes" id="UP000278398">
    <property type="component" value="Unassembled WGS sequence"/>
</dbReference>
<reference evidence="2 3" key="1">
    <citation type="submission" date="2018-12" db="EMBL/GenBank/DDBJ databases">
        <title>Mesorhizobium carbonis sp. nov., isolated from coal mine water.</title>
        <authorList>
            <person name="Xin W."/>
            <person name="Xu Z."/>
            <person name="Xiang F."/>
            <person name="Zhang J."/>
            <person name="Xi L."/>
            <person name="Liu J."/>
        </authorList>
    </citation>
    <scope>NUCLEOTIDE SEQUENCE [LARGE SCALE GENOMIC DNA]</scope>
    <source>
        <strain evidence="2 3">B2.3</strain>
    </source>
</reference>
<comment type="caution">
    <text evidence="2">The sequence shown here is derived from an EMBL/GenBank/DDBJ whole genome shotgun (WGS) entry which is preliminary data.</text>
</comment>
<dbReference type="Pfam" id="PF13510">
    <property type="entry name" value="Fer2_4"/>
    <property type="match status" value="1"/>
</dbReference>
<keyword evidence="1" id="KW-0560">Oxidoreductase</keyword>
<evidence type="ECO:0000313" key="2">
    <source>
        <dbReference type="EMBL" id="RST87773.1"/>
    </source>
</evidence>
<accession>A0A429Z247</accession>
<gene>
    <name evidence="2" type="ORF">EJC49_03320</name>
</gene>
<evidence type="ECO:0000313" key="3">
    <source>
        <dbReference type="Proteomes" id="UP000278398"/>
    </source>
</evidence>